<gene>
    <name evidence="1" type="ORF">DPEC_G00181020</name>
</gene>
<keyword evidence="2" id="KW-1185">Reference proteome</keyword>
<reference evidence="1" key="1">
    <citation type="submission" date="2021-05" db="EMBL/GenBank/DDBJ databases">
        <authorList>
            <person name="Pan Q."/>
            <person name="Jouanno E."/>
            <person name="Zahm M."/>
            <person name="Klopp C."/>
            <person name="Cabau C."/>
            <person name="Louis A."/>
            <person name="Berthelot C."/>
            <person name="Parey E."/>
            <person name="Roest Crollius H."/>
            <person name="Montfort J."/>
            <person name="Robinson-Rechavi M."/>
            <person name="Bouchez O."/>
            <person name="Lampietro C."/>
            <person name="Lopez Roques C."/>
            <person name="Donnadieu C."/>
            <person name="Postlethwait J."/>
            <person name="Bobe J."/>
            <person name="Dillon D."/>
            <person name="Chandos A."/>
            <person name="von Hippel F."/>
            <person name="Guiguen Y."/>
        </authorList>
    </citation>
    <scope>NUCLEOTIDE SEQUENCE</scope>
    <source>
        <strain evidence="1">YG-Jan2019</strain>
    </source>
</reference>
<accession>A0ACC2GAF2</accession>
<sequence>MPMAGSGGNGTQYGEVGPNKDSEDQRTGNRKRILVEHWMLALLLLVVIFISLYIYERNIERPMLDDSAGRASKEEKLLKRISILENASAEGWRYFNNSFYYVSDVPGVWEQSRQDCLKNGGDLVTMNSHDGVQDFLFKVMKSKKLAEVWIGLSNADQKHLVTRAHEDDVASSSLMKRCVILNRFDISPVKEVHGEQCEMDKYCVCKK</sequence>
<name>A0ACC2GAF2_DALPE</name>
<dbReference type="EMBL" id="CM055742">
    <property type="protein sequence ID" value="KAJ8000525.1"/>
    <property type="molecule type" value="Genomic_DNA"/>
</dbReference>
<comment type="caution">
    <text evidence="1">The sequence shown here is derived from an EMBL/GenBank/DDBJ whole genome shotgun (WGS) entry which is preliminary data.</text>
</comment>
<dbReference type="Proteomes" id="UP001157502">
    <property type="component" value="Chromosome 15"/>
</dbReference>
<organism evidence="1 2">
    <name type="scientific">Dallia pectoralis</name>
    <name type="common">Alaska blackfish</name>
    <dbReference type="NCBI Taxonomy" id="75939"/>
    <lineage>
        <taxon>Eukaryota</taxon>
        <taxon>Metazoa</taxon>
        <taxon>Chordata</taxon>
        <taxon>Craniata</taxon>
        <taxon>Vertebrata</taxon>
        <taxon>Euteleostomi</taxon>
        <taxon>Actinopterygii</taxon>
        <taxon>Neopterygii</taxon>
        <taxon>Teleostei</taxon>
        <taxon>Protacanthopterygii</taxon>
        <taxon>Esociformes</taxon>
        <taxon>Umbridae</taxon>
        <taxon>Dallia</taxon>
    </lineage>
</organism>
<evidence type="ECO:0000313" key="2">
    <source>
        <dbReference type="Proteomes" id="UP001157502"/>
    </source>
</evidence>
<protein>
    <submittedName>
        <fullName evidence="1">Uncharacterized protein</fullName>
    </submittedName>
</protein>
<evidence type="ECO:0000313" key="1">
    <source>
        <dbReference type="EMBL" id="KAJ8000525.1"/>
    </source>
</evidence>
<proteinExistence type="predicted"/>